<dbReference type="Pfam" id="PF13273">
    <property type="entry name" value="DUF4064"/>
    <property type="match status" value="1"/>
</dbReference>
<dbReference type="EMBL" id="JACGQI010000009">
    <property type="protein sequence ID" value="MBF2230154.1"/>
    <property type="molecule type" value="Genomic_DNA"/>
</dbReference>
<feature type="transmembrane region" description="Helical" evidence="1">
    <location>
        <begin position="7"/>
        <end position="34"/>
    </location>
</feature>
<evidence type="ECO:0000259" key="2">
    <source>
        <dbReference type="Pfam" id="PF13273"/>
    </source>
</evidence>
<accession>A0A5R1C2V8</accession>
<dbReference type="InterPro" id="IPR025273">
    <property type="entry name" value="DUF4064"/>
</dbReference>
<feature type="transmembrane region" description="Helical" evidence="1">
    <location>
        <begin position="93"/>
        <end position="119"/>
    </location>
</feature>
<name>A0A5R1C2V8_STAEP</name>
<reference evidence="3" key="1">
    <citation type="submission" date="2020-08" db="EMBL/GenBank/DDBJ databases">
        <title>Changes in the skin microbiome associated with squamous cell carcinoma in transplant recipients.</title>
        <authorList>
            <person name="Zaugg J."/>
            <person name="Krueger A."/>
            <person name="Lachner N."/>
        </authorList>
    </citation>
    <scope>NUCLEOTIDE SEQUENCE</scope>
    <source>
        <strain evidence="3">R5988</strain>
    </source>
</reference>
<keyword evidence="1" id="KW-0812">Transmembrane</keyword>
<dbReference type="Proteomes" id="UP000648077">
    <property type="component" value="Unassembled WGS sequence"/>
</dbReference>
<evidence type="ECO:0000256" key="1">
    <source>
        <dbReference type="SAM" id="Phobius"/>
    </source>
</evidence>
<evidence type="ECO:0000313" key="4">
    <source>
        <dbReference type="Proteomes" id="UP000648077"/>
    </source>
</evidence>
<dbReference type="RefSeq" id="WP_002456120.1">
    <property type="nucleotide sequence ID" value="NZ_CAJTHF010000010.1"/>
</dbReference>
<proteinExistence type="predicted"/>
<feature type="domain" description="DUF4064" evidence="2">
    <location>
        <begin position="1"/>
        <end position="105"/>
    </location>
</feature>
<gene>
    <name evidence="3" type="ORF">H3963_06910</name>
</gene>
<keyword evidence="1" id="KW-0472">Membrane</keyword>
<organism evidence="3 4">
    <name type="scientific">Staphylococcus epidermidis</name>
    <dbReference type="NCBI Taxonomy" id="1282"/>
    <lineage>
        <taxon>Bacteria</taxon>
        <taxon>Bacillati</taxon>
        <taxon>Bacillota</taxon>
        <taxon>Bacilli</taxon>
        <taxon>Bacillales</taxon>
        <taxon>Staphylococcaceae</taxon>
        <taxon>Staphylococcus</taxon>
    </lineage>
</organism>
<evidence type="ECO:0000313" key="3">
    <source>
        <dbReference type="EMBL" id="MBF2230154.1"/>
    </source>
</evidence>
<dbReference type="AlphaFoldDB" id="A0A5R1C2V8"/>
<sequence length="136" mass="14876">MNKAINITSLIGIILQSFSSLLFLVFLVFSITGAMDANFTTTVNGETTVHSAEAAQHVFSVGFLVIFIVAIFSIIFGIIGMMKKKTNTIASGVFYIIGAILSLNMITFISWLVCGILLIKKRQNKSIKDNKTHLVD</sequence>
<comment type="caution">
    <text evidence="3">The sequence shown here is derived from an EMBL/GenBank/DDBJ whole genome shotgun (WGS) entry which is preliminary data.</text>
</comment>
<keyword evidence="1" id="KW-1133">Transmembrane helix</keyword>
<feature type="transmembrane region" description="Helical" evidence="1">
    <location>
        <begin position="54"/>
        <end position="81"/>
    </location>
</feature>
<protein>
    <submittedName>
        <fullName evidence="3">DUF4064 domain-containing protein</fullName>
    </submittedName>
</protein>